<sequence>MPLTSLIPYEDPRWCRGVLIPEYAVDHVKNGTGRWSERGETGADLVRLRLISERIASLKAESYRLKMSATSPSASGESTCANTPSQLSTSPLPELISPLTLSLPICTNWKIEDTVTRVRLPPKSAMPVTLEEHIPVEEKDEPPRWRLSQKAARVGCFGPLREEKYKPQRIEPDSRPHRATKWEFEEEMASLAYRVPKPSRRNRTRTQFRRRGSLYKKALRE</sequence>
<proteinExistence type="predicted"/>
<name>A0A6G1JN58_9PLEO</name>
<dbReference type="AlphaFoldDB" id="A0A6G1JN58"/>
<dbReference type="Proteomes" id="UP000799291">
    <property type="component" value="Unassembled WGS sequence"/>
</dbReference>
<evidence type="ECO:0000313" key="3">
    <source>
        <dbReference type="Proteomes" id="UP000799291"/>
    </source>
</evidence>
<gene>
    <name evidence="2" type="ORF">K458DRAFT_411383</name>
</gene>
<organism evidence="2 3">
    <name type="scientific">Lentithecium fluviatile CBS 122367</name>
    <dbReference type="NCBI Taxonomy" id="1168545"/>
    <lineage>
        <taxon>Eukaryota</taxon>
        <taxon>Fungi</taxon>
        <taxon>Dikarya</taxon>
        <taxon>Ascomycota</taxon>
        <taxon>Pezizomycotina</taxon>
        <taxon>Dothideomycetes</taxon>
        <taxon>Pleosporomycetidae</taxon>
        <taxon>Pleosporales</taxon>
        <taxon>Massarineae</taxon>
        <taxon>Lentitheciaceae</taxon>
        <taxon>Lentithecium</taxon>
    </lineage>
</organism>
<feature type="region of interest" description="Disordered" evidence="1">
    <location>
        <begin position="69"/>
        <end position="89"/>
    </location>
</feature>
<keyword evidence="3" id="KW-1185">Reference proteome</keyword>
<reference evidence="2" key="1">
    <citation type="journal article" date="2020" name="Stud. Mycol.">
        <title>101 Dothideomycetes genomes: a test case for predicting lifestyles and emergence of pathogens.</title>
        <authorList>
            <person name="Haridas S."/>
            <person name="Albert R."/>
            <person name="Binder M."/>
            <person name="Bloem J."/>
            <person name="Labutti K."/>
            <person name="Salamov A."/>
            <person name="Andreopoulos B."/>
            <person name="Baker S."/>
            <person name="Barry K."/>
            <person name="Bills G."/>
            <person name="Bluhm B."/>
            <person name="Cannon C."/>
            <person name="Castanera R."/>
            <person name="Culley D."/>
            <person name="Daum C."/>
            <person name="Ezra D."/>
            <person name="Gonzalez J."/>
            <person name="Henrissat B."/>
            <person name="Kuo A."/>
            <person name="Liang C."/>
            <person name="Lipzen A."/>
            <person name="Lutzoni F."/>
            <person name="Magnuson J."/>
            <person name="Mondo S."/>
            <person name="Nolan M."/>
            <person name="Ohm R."/>
            <person name="Pangilinan J."/>
            <person name="Park H.-J."/>
            <person name="Ramirez L."/>
            <person name="Alfaro M."/>
            <person name="Sun H."/>
            <person name="Tritt A."/>
            <person name="Yoshinaga Y."/>
            <person name="Zwiers L.-H."/>
            <person name="Turgeon B."/>
            <person name="Goodwin S."/>
            <person name="Spatafora J."/>
            <person name="Crous P."/>
            <person name="Grigoriev I."/>
        </authorList>
    </citation>
    <scope>NUCLEOTIDE SEQUENCE</scope>
    <source>
        <strain evidence="2">CBS 122367</strain>
    </source>
</reference>
<evidence type="ECO:0000256" key="1">
    <source>
        <dbReference type="SAM" id="MobiDB-lite"/>
    </source>
</evidence>
<dbReference type="EMBL" id="MU005569">
    <property type="protein sequence ID" value="KAF2691660.1"/>
    <property type="molecule type" value="Genomic_DNA"/>
</dbReference>
<feature type="compositionally biased region" description="Basic residues" evidence="1">
    <location>
        <begin position="197"/>
        <end position="221"/>
    </location>
</feature>
<feature type="region of interest" description="Disordered" evidence="1">
    <location>
        <begin position="196"/>
        <end position="221"/>
    </location>
</feature>
<protein>
    <submittedName>
        <fullName evidence="2">Uncharacterized protein</fullName>
    </submittedName>
</protein>
<evidence type="ECO:0000313" key="2">
    <source>
        <dbReference type="EMBL" id="KAF2691660.1"/>
    </source>
</evidence>
<accession>A0A6G1JN58</accession>